<evidence type="ECO:0000313" key="2">
    <source>
        <dbReference type="Proteomes" id="UP000839052"/>
    </source>
</evidence>
<dbReference type="EMBL" id="OU912926">
    <property type="protein sequence ID" value="CAG9932153.1"/>
    <property type="molecule type" value="Genomic_DNA"/>
</dbReference>
<reference evidence="1 2" key="1">
    <citation type="submission" date="2021-10" db="EMBL/GenBank/DDBJ databases">
        <authorList>
            <person name="Koch H."/>
        </authorList>
    </citation>
    <scope>NUCLEOTIDE SEQUENCE [LARGE SCALE GENOMIC DNA]</scope>
    <source>
        <strain evidence="1">6680</strain>
    </source>
</reference>
<sequence length="80" mass="9164">MNEPQTPYQIRSSTPYYCNHNTPVTTQSARAPKSSHSYHDIPLLLHRCLGKTPALAMKNLIDGLNETYLFNLIEFFSPRI</sequence>
<proteinExistence type="predicted"/>
<evidence type="ECO:0000313" key="1">
    <source>
        <dbReference type="EMBL" id="CAG9932153.1"/>
    </source>
</evidence>
<gene>
    <name evidence="1" type="ORF">NTG6680_0900</name>
</gene>
<accession>A0ABM8YX86</accession>
<keyword evidence="2" id="KW-1185">Reference proteome</keyword>
<name>A0ABM8YX86_9PROT</name>
<organism evidence="1 2">
    <name type="scientific">Candidatus Nitrotoga arctica</name>
    <dbReference type="NCBI Taxonomy" id="453162"/>
    <lineage>
        <taxon>Bacteria</taxon>
        <taxon>Pseudomonadati</taxon>
        <taxon>Pseudomonadota</taxon>
        <taxon>Betaproteobacteria</taxon>
        <taxon>Nitrosomonadales</taxon>
        <taxon>Gallionellaceae</taxon>
        <taxon>Candidatus Nitrotoga</taxon>
    </lineage>
</organism>
<protein>
    <submittedName>
        <fullName evidence="1">Uncharacterized protein</fullName>
    </submittedName>
</protein>
<dbReference type="Proteomes" id="UP000839052">
    <property type="component" value="Chromosome"/>
</dbReference>